<dbReference type="EMBL" id="BJVA01000009">
    <property type="protein sequence ID" value="GEK96607.1"/>
    <property type="molecule type" value="Genomic_DNA"/>
</dbReference>
<feature type="domain" description="Gcp-like" evidence="1">
    <location>
        <begin position="43"/>
        <end position="114"/>
    </location>
</feature>
<dbReference type="Pfam" id="PF00814">
    <property type="entry name" value="TsaD"/>
    <property type="match status" value="1"/>
</dbReference>
<name>A0A511BFN6_9PROT</name>
<reference evidence="2 3" key="1">
    <citation type="submission" date="2019-07" db="EMBL/GenBank/DDBJ databases">
        <title>Whole genome shotgun sequence of Gluconobacter kanchanaburiensis NBRC 103587.</title>
        <authorList>
            <person name="Hosoyama A."/>
            <person name="Uohara A."/>
            <person name="Ohji S."/>
            <person name="Ichikawa N."/>
        </authorList>
    </citation>
    <scope>NUCLEOTIDE SEQUENCE [LARGE SCALE GENOMIC DNA]</scope>
    <source>
        <strain evidence="2 3">NBRC 103587</strain>
    </source>
</reference>
<dbReference type="SUPFAM" id="SSF53067">
    <property type="entry name" value="Actin-like ATPase domain"/>
    <property type="match status" value="1"/>
</dbReference>
<dbReference type="InterPro" id="IPR022496">
    <property type="entry name" value="T6A_TsaB"/>
</dbReference>
<sequence length="215" mass="21982">MSMPVRAVAHRTVVFNGAGAGMGLTSLVALVEDGDVVAEKLMAGRGASEHFAPAIRDLLVQNGWTTAPDRVIAVIGPGSFTGLRSSLSLAAGLAAGWNCPALGVTLGAAIRATLARPDAVCVSIARRGRVFIDPPQGSVMARQIVDLEAAGWTCVTGDAVTEKLDWPCPVLPCETPSVAGILQAAEHAVPGPLIPLYVDPPEAKPPAAGLRSAPL</sequence>
<proteinExistence type="predicted"/>
<protein>
    <submittedName>
        <fullName evidence="2">tRNA (Adenosine(37)-N6)-threonylcarbamoyltransferase complex dimerization subunit type 1 TsaB</fullName>
    </submittedName>
</protein>
<evidence type="ECO:0000313" key="3">
    <source>
        <dbReference type="Proteomes" id="UP000321079"/>
    </source>
</evidence>
<dbReference type="InterPro" id="IPR000905">
    <property type="entry name" value="Gcp-like_dom"/>
</dbReference>
<keyword evidence="2" id="KW-0808">Transferase</keyword>
<comment type="caution">
    <text evidence="2">The sequence shown here is derived from an EMBL/GenBank/DDBJ whole genome shotgun (WGS) entry which is preliminary data.</text>
</comment>
<dbReference type="GO" id="GO:0016740">
    <property type="term" value="F:transferase activity"/>
    <property type="evidence" value="ECO:0007669"/>
    <property type="project" value="UniProtKB-KW"/>
</dbReference>
<accession>A0A511BFN6</accession>
<dbReference type="Proteomes" id="UP000321079">
    <property type="component" value="Unassembled WGS sequence"/>
</dbReference>
<evidence type="ECO:0000259" key="1">
    <source>
        <dbReference type="Pfam" id="PF00814"/>
    </source>
</evidence>
<dbReference type="InterPro" id="IPR043129">
    <property type="entry name" value="ATPase_NBD"/>
</dbReference>
<dbReference type="AlphaFoldDB" id="A0A511BFN6"/>
<dbReference type="OrthoDB" id="9809995at2"/>
<dbReference type="RefSeq" id="WP_146861686.1">
    <property type="nucleotide sequence ID" value="NZ_BARK01000030.1"/>
</dbReference>
<dbReference type="NCBIfam" id="TIGR03725">
    <property type="entry name" value="T6A_YeaZ"/>
    <property type="match status" value="1"/>
</dbReference>
<dbReference type="Gene3D" id="3.30.420.40">
    <property type="match status" value="1"/>
</dbReference>
<keyword evidence="3" id="KW-1185">Reference proteome</keyword>
<organism evidence="2 3">
    <name type="scientific">Gluconobacter kanchanaburiensis NBRC 103587</name>
    <dbReference type="NCBI Taxonomy" id="1307948"/>
    <lineage>
        <taxon>Bacteria</taxon>
        <taxon>Pseudomonadati</taxon>
        <taxon>Pseudomonadota</taxon>
        <taxon>Alphaproteobacteria</taxon>
        <taxon>Acetobacterales</taxon>
        <taxon>Acetobacteraceae</taxon>
        <taxon>Gluconobacter</taxon>
    </lineage>
</organism>
<evidence type="ECO:0000313" key="2">
    <source>
        <dbReference type="EMBL" id="GEK96607.1"/>
    </source>
</evidence>
<gene>
    <name evidence="2" type="ORF">GKA01_18040</name>
</gene>
<dbReference type="GO" id="GO:0002949">
    <property type="term" value="P:tRNA threonylcarbamoyladenosine modification"/>
    <property type="evidence" value="ECO:0007669"/>
    <property type="project" value="InterPro"/>
</dbReference>